<reference evidence="2 3" key="1">
    <citation type="submission" date="2020-02" db="EMBL/GenBank/DDBJ databases">
        <authorList>
            <person name="Ferguson B K."/>
        </authorList>
    </citation>
    <scope>NUCLEOTIDE SEQUENCE [LARGE SCALE GENOMIC DNA]</scope>
</reference>
<dbReference type="AlphaFoldDB" id="A0A6H5G769"/>
<keyword evidence="3" id="KW-1185">Reference proteome</keyword>
<proteinExistence type="predicted"/>
<evidence type="ECO:0000313" key="3">
    <source>
        <dbReference type="Proteomes" id="UP000479000"/>
    </source>
</evidence>
<sequence>MESLNAVMAYAGFPSQLCHIIEQLGGKTQTVSSRVGQHEFLCKPPLQALLFNRSCPGRALPPSKWPFARSGKGSNSSDRFFLPRRARKS</sequence>
<evidence type="ECO:0000256" key="1">
    <source>
        <dbReference type="SAM" id="MobiDB-lite"/>
    </source>
</evidence>
<evidence type="ECO:0000313" key="2">
    <source>
        <dbReference type="EMBL" id="CAA9998417.1"/>
    </source>
</evidence>
<name>A0A6H5G769_9HEMI</name>
<dbReference type="EMBL" id="CADCXU010007045">
    <property type="protein sequence ID" value="CAA9998417.1"/>
    <property type="molecule type" value="Genomic_DNA"/>
</dbReference>
<gene>
    <name evidence="2" type="ORF">NTEN_LOCUS4700</name>
</gene>
<accession>A0A6H5G769</accession>
<protein>
    <submittedName>
        <fullName evidence="2">Uncharacterized protein</fullName>
    </submittedName>
</protein>
<feature type="region of interest" description="Disordered" evidence="1">
    <location>
        <begin position="65"/>
        <end position="89"/>
    </location>
</feature>
<organism evidence="2 3">
    <name type="scientific">Nesidiocoris tenuis</name>
    <dbReference type="NCBI Taxonomy" id="355587"/>
    <lineage>
        <taxon>Eukaryota</taxon>
        <taxon>Metazoa</taxon>
        <taxon>Ecdysozoa</taxon>
        <taxon>Arthropoda</taxon>
        <taxon>Hexapoda</taxon>
        <taxon>Insecta</taxon>
        <taxon>Pterygota</taxon>
        <taxon>Neoptera</taxon>
        <taxon>Paraneoptera</taxon>
        <taxon>Hemiptera</taxon>
        <taxon>Heteroptera</taxon>
        <taxon>Panheteroptera</taxon>
        <taxon>Cimicomorpha</taxon>
        <taxon>Miridae</taxon>
        <taxon>Dicyphina</taxon>
        <taxon>Nesidiocoris</taxon>
    </lineage>
</organism>
<dbReference type="Proteomes" id="UP000479000">
    <property type="component" value="Unassembled WGS sequence"/>
</dbReference>